<dbReference type="InterPro" id="IPR041893">
    <property type="entry name" value="ArdA_dom3"/>
</dbReference>
<proteinExistence type="predicted"/>
<dbReference type="Pfam" id="PF07275">
    <property type="entry name" value="ArdA"/>
    <property type="match status" value="1"/>
</dbReference>
<dbReference type="RefSeq" id="WP_181675780.1">
    <property type="nucleotide sequence ID" value="NZ_JABJVM010000003.1"/>
</dbReference>
<protein>
    <submittedName>
        <fullName evidence="1">Antirestriction protein ArdA</fullName>
    </submittedName>
</protein>
<evidence type="ECO:0000313" key="1">
    <source>
        <dbReference type="EMBL" id="MBA3925558.1"/>
    </source>
</evidence>
<dbReference type="InterPro" id="IPR041895">
    <property type="entry name" value="ArdA_dom1"/>
</dbReference>
<dbReference type="Gene3D" id="3.10.20.480">
    <property type="entry name" value="Antirestriction protein ArdA, domain 1"/>
    <property type="match status" value="1"/>
</dbReference>
<dbReference type="AlphaFoldDB" id="A0A7W1T4W2"/>
<organism evidence="1 2">
    <name type="scientific">Listeria rustica</name>
    <dbReference type="NCBI Taxonomy" id="2713503"/>
    <lineage>
        <taxon>Bacteria</taxon>
        <taxon>Bacillati</taxon>
        <taxon>Bacillota</taxon>
        <taxon>Bacilli</taxon>
        <taxon>Bacillales</taxon>
        <taxon>Listeriaceae</taxon>
        <taxon>Listeria</taxon>
    </lineage>
</organism>
<reference evidence="1 2" key="2">
    <citation type="submission" date="2020-08" db="EMBL/GenBank/DDBJ databases">
        <title>Listeria ohnekaius sp. nov. and Listeria portnoyii sp. nov. isolated from non-agricultural and natural environments.</title>
        <authorList>
            <person name="Weller D."/>
            <person name="Belias A.M."/>
            <person name="Liao J."/>
            <person name="Guo S."/>
            <person name="Orsi R.H."/>
            <person name="Wiedmann M."/>
        </authorList>
    </citation>
    <scope>NUCLEOTIDE SEQUENCE [LARGE SCALE GENOMIC DNA]</scope>
    <source>
        <strain evidence="1 2">FSL W9-0585</strain>
    </source>
</reference>
<sequence length="169" mass="19168">MEDIQVYLVNLGKYTEGISQGAWFTLPVDTDEVADKIGLDGVRYEEFAIHDFVAPFEIKEYESLDKLNEIAEAYDRESGNPVVKYAGDLVEEGWYPEILEALESLDSICVHEECNSMTDVAYDFIEENGYLRGVPDIIQQHIDYEGMGRDLELEGCYYDTGDGVILEIV</sequence>
<name>A0A7W1T4W2_9LIST</name>
<dbReference type="InterPro" id="IPR009899">
    <property type="entry name" value="ArdA"/>
</dbReference>
<keyword evidence="2" id="KW-1185">Reference proteome</keyword>
<dbReference type="Proteomes" id="UP000548787">
    <property type="component" value="Unassembled WGS sequence"/>
</dbReference>
<evidence type="ECO:0000313" key="2">
    <source>
        <dbReference type="Proteomes" id="UP000548787"/>
    </source>
</evidence>
<dbReference type="Gene3D" id="1.10.10.1190">
    <property type="entry name" value="Antirestriction protein ArdA, domain 3"/>
    <property type="match status" value="1"/>
</dbReference>
<gene>
    <name evidence="1" type="ORF">HPK16_04300</name>
</gene>
<dbReference type="EMBL" id="JABJVM010000003">
    <property type="protein sequence ID" value="MBA3925558.1"/>
    <property type="molecule type" value="Genomic_DNA"/>
</dbReference>
<reference evidence="1 2" key="1">
    <citation type="submission" date="2020-05" db="EMBL/GenBank/DDBJ databases">
        <authorList>
            <person name="Carlin C.R."/>
        </authorList>
    </citation>
    <scope>NUCLEOTIDE SEQUENCE [LARGE SCALE GENOMIC DNA]</scope>
    <source>
        <strain evidence="1 2">FSL W9-0585</strain>
    </source>
</reference>
<accession>A0A7W1T4W2</accession>
<comment type="caution">
    <text evidence="1">The sequence shown here is derived from an EMBL/GenBank/DDBJ whole genome shotgun (WGS) entry which is preliminary data.</text>
</comment>